<dbReference type="AlphaFoldDB" id="A0A8H9ME10"/>
<keyword evidence="4" id="KW-1185">Reference proteome</keyword>
<dbReference type="Pfam" id="PF08240">
    <property type="entry name" value="ADH_N"/>
    <property type="match status" value="1"/>
</dbReference>
<dbReference type="GO" id="GO:0016491">
    <property type="term" value="F:oxidoreductase activity"/>
    <property type="evidence" value="ECO:0007669"/>
    <property type="project" value="InterPro"/>
</dbReference>
<dbReference type="InterPro" id="IPR051603">
    <property type="entry name" value="Zinc-ADH_QOR/CCCR"/>
</dbReference>
<dbReference type="SUPFAM" id="SSF50129">
    <property type="entry name" value="GroES-like"/>
    <property type="match status" value="1"/>
</dbReference>
<dbReference type="Proteomes" id="UP000658656">
    <property type="component" value="Unassembled WGS sequence"/>
</dbReference>
<evidence type="ECO:0000313" key="4">
    <source>
        <dbReference type="Proteomes" id="UP000658656"/>
    </source>
</evidence>
<accession>A0A8H9ME10</accession>
<proteinExistence type="predicted"/>
<evidence type="ECO:0000259" key="2">
    <source>
        <dbReference type="SMART" id="SM00829"/>
    </source>
</evidence>
<dbReference type="SUPFAM" id="SSF51735">
    <property type="entry name" value="NAD(P)-binding Rossmann-fold domains"/>
    <property type="match status" value="1"/>
</dbReference>
<dbReference type="EMBL" id="BNAV01000007">
    <property type="protein sequence ID" value="GHF67970.1"/>
    <property type="molecule type" value="Genomic_DNA"/>
</dbReference>
<dbReference type="PANTHER" id="PTHR44154">
    <property type="entry name" value="QUINONE OXIDOREDUCTASE"/>
    <property type="match status" value="1"/>
</dbReference>
<reference evidence="3" key="2">
    <citation type="submission" date="2020-09" db="EMBL/GenBank/DDBJ databases">
        <authorList>
            <person name="Sun Q."/>
            <person name="Zhou Y."/>
        </authorList>
    </citation>
    <scope>NUCLEOTIDE SEQUENCE</scope>
    <source>
        <strain evidence="3">CGMCC 4.7679</strain>
    </source>
</reference>
<dbReference type="RefSeq" id="WP_260172205.1">
    <property type="nucleotide sequence ID" value="NZ_CP174150.1"/>
</dbReference>
<dbReference type="Gene3D" id="3.90.180.10">
    <property type="entry name" value="Medium-chain alcohol dehydrogenases, catalytic domain"/>
    <property type="match status" value="1"/>
</dbReference>
<comment type="caution">
    <text evidence="3">The sequence shown here is derived from an EMBL/GenBank/DDBJ whole genome shotgun (WGS) entry which is preliminary data.</text>
</comment>
<sequence length="354" mass="37112">MRNIAATLQRQVGKLGTTSEPLENTTMKAAFFNTNGPAKSVLQVLDVARPEPDPGQVRVRVALSAINPGDMWMRTNSSPGDFGPVGGHNGRIPHQDGTGVIDAVGAGVDASRLGERVWIWMAGSGTPWGTAAQWTVVPSEQAVRLPEGASDELGAGLGIPAMTAHWCLHADGSPKDRTVLVAAGAGAVGHYAIELGKIAGARIVTTVSGPEKAELAHAAGADLVVNYRDADAARQILDGAGPVDRIIEVALTDNLELNLAVAARGATIVTYAAQPVDPTLPVFRLMWPNLVLRFALFLTEPRDALLRAAAEITSALEQNRLSPLPVHSFALEDVAAAHEAVEDGITGKVVLDLR</sequence>
<protein>
    <submittedName>
        <fullName evidence="3">Alcohol dehydrogenase</fullName>
    </submittedName>
</protein>
<dbReference type="Gene3D" id="3.40.50.720">
    <property type="entry name" value="NAD(P)-binding Rossmann-like Domain"/>
    <property type="match status" value="1"/>
</dbReference>
<reference evidence="3" key="1">
    <citation type="journal article" date="2014" name="Int. J. Syst. Evol. Microbiol.">
        <title>Complete genome sequence of Corynebacterium casei LMG S-19264T (=DSM 44701T), isolated from a smear-ripened cheese.</title>
        <authorList>
            <consortium name="US DOE Joint Genome Institute (JGI-PGF)"/>
            <person name="Walter F."/>
            <person name="Albersmeier A."/>
            <person name="Kalinowski J."/>
            <person name="Ruckert C."/>
        </authorList>
    </citation>
    <scope>NUCLEOTIDE SEQUENCE</scope>
    <source>
        <strain evidence="3">CGMCC 4.7679</strain>
    </source>
</reference>
<dbReference type="CDD" id="cd08253">
    <property type="entry name" value="zeta_crystallin"/>
    <property type="match status" value="1"/>
</dbReference>
<evidence type="ECO:0000313" key="3">
    <source>
        <dbReference type="EMBL" id="GHF67970.1"/>
    </source>
</evidence>
<dbReference type="PANTHER" id="PTHR44154:SF1">
    <property type="entry name" value="QUINONE OXIDOREDUCTASE"/>
    <property type="match status" value="1"/>
</dbReference>
<organism evidence="3 4">
    <name type="scientific">Amycolatopsis bartoniae</name>
    <dbReference type="NCBI Taxonomy" id="941986"/>
    <lineage>
        <taxon>Bacteria</taxon>
        <taxon>Bacillati</taxon>
        <taxon>Actinomycetota</taxon>
        <taxon>Actinomycetes</taxon>
        <taxon>Pseudonocardiales</taxon>
        <taxon>Pseudonocardiaceae</taxon>
        <taxon>Amycolatopsis</taxon>
    </lineage>
</organism>
<dbReference type="SMART" id="SM00829">
    <property type="entry name" value="PKS_ER"/>
    <property type="match status" value="1"/>
</dbReference>
<dbReference type="Pfam" id="PF00107">
    <property type="entry name" value="ADH_zinc_N"/>
    <property type="match status" value="1"/>
</dbReference>
<name>A0A8H9ME10_9PSEU</name>
<dbReference type="InterPro" id="IPR013149">
    <property type="entry name" value="ADH-like_C"/>
</dbReference>
<keyword evidence="1" id="KW-0521">NADP</keyword>
<gene>
    <name evidence="3" type="ORF">GCM10017566_47160</name>
</gene>
<feature type="domain" description="Enoyl reductase (ER)" evidence="2">
    <location>
        <begin position="40"/>
        <end position="351"/>
    </location>
</feature>
<evidence type="ECO:0000256" key="1">
    <source>
        <dbReference type="ARBA" id="ARBA00022857"/>
    </source>
</evidence>
<dbReference type="InterPro" id="IPR013154">
    <property type="entry name" value="ADH-like_N"/>
</dbReference>
<dbReference type="InterPro" id="IPR020843">
    <property type="entry name" value="ER"/>
</dbReference>
<dbReference type="InterPro" id="IPR011032">
    <property type="entry name" value="GroES-like_sf"/>
</dbReference>
<dbReference type="InterPro" id="IPR036291">
    <property type="entry name" value="NAD(P)-bd_dom_sf"/>
</dbReference>